<keyword evidence="1" id="KW-0808">Transferase</keyword>
<accession>A0A401SW82</accession>
<dbReference type="InterPro" id="IPR038135">
    <property type="entry name" value="Methylthiotransferase_N_sf"/>
</dbReference>
<dbReference type="GO" id="GO:0046872">
    <property type="term" value="F:metal ion binding"/>
    <property type="evidence" value="ECO:0007669"/>
    <property type="project" value="UniProtKB-KW"/>
</dbReference>
<dbReference type="OrthoDB" id="1730074at2759"/>
<name>A0A401SW82_CHIPU</name>
<dbReference type="PANTHER" id="PTHR11918">
    <property type="entry name" value="RADICAL SAM PROTEINS"/>
    <property type="match status" value="1"/>
</dbReference>
<proteinExistence type="predicted"/>
<dbReference type="Gene3D" id="3.40.50.12160">
    <property type="entry name" value="Methylthiotransferase, N-terminal domain"/>
    <property type="match status" value="1"/>
</dbReference>
<dbReference type="PROSITE" id="PS51449">
    <property type="entry name" value="MTTASE_N"/>
    <property type="match status" value="1"/>
</dbReference>
<evidence type="ECO:0000313" key="5">
    <source>
        <dbReference type="Proteomes" id="UP000287033"/>
    </source>
</evidence>
<reference evidence="4 5" key="1">
    <citation type="journal article" date="2018" name="Nat. Ecol. Evol.">
        <title>Shark genomes provide insights into elasmobranch evolution and the origin of vertebrates.</title>
        <authorList>
            <person name="Hara Y"/>
            <person name="Yamaguchi K"/>
            <person name="Onimaru K"/>
            <person name="Kadota M"/>
            <person name="Koyanagi M"/>
            <person name="Keeley SD"/>
            <person name="Tatsumi K"/>
            <person name="Tanaka K"/>
            <person name="Motone F"/>
            <person name="Kageyama Y"/>
            <person name="Nozu R"/>
            <person name="Adachi N"/>
            <person name="Nishimura O"/>
            <person name="Nakagawa R"/>
            <person name="Tanegashima C"/>
            <person name="Kiyatake I"/>
            <person name="Matsumoto R"/>
            <person name="Murakumo K"/>
            <person name="Nishida K"/>
            <person name="Terakita A"/>
            <person name="Kuratani S"/>
            <person name="Sato K"/>
            <person name="Hyodo S Kuraku.S."/>
        </authorList>
    </citation>
    <scope>NUCLEOTIDE SEQUENCE [LARGE SCALE GENOMIC DNA]</scope>
</reference>
<evidence type="ECO:0000313" key="4">
    <source>
        <dbReference type="EMBL" id="GCC34662.1"/>
    </source>
</evidence>
<dbReference type="Proteomes" id="UP000287033">
    <property type="component" value="Unassembled WGS sequence"/>
</dbReference>
<keyword evidence="5" id="KW-1185">Reference proteome</keyword>
<dbReference type="AlphaFoldDB" id="A0A401SW82"/>
<gene>
    <name evidence="4" type="ORF">chiPu_0013137</name>
</gene>
<evidence type="ECO:0000256" key="1">
    <source>
        <dbReference type="ARBA" id="ARBA00022679"/>
    </source>
</evidence>
<sequence length="218" mass="24542">MMAISMWLYTKENIGPIGVNKIKAPAARLTLTAIAGFRKAARGRSHLYLAQGEPARVFRAGRRPTGRREEEQPGERLPGPLSWPLFFENVGSRLWIMPAACDSFVEDIEDIVSAQDPKPHDQQFTKRSIVPHIRKRKKNQQDEGTDDVQADSVIPGAQKIWVKTWGCSHNSSDGEYMAGQLAVYGYKITALFIDYNMEADPVCKVLVTGVHRDYYPDH</sequence>
<evidence type="ECO:0000256" key="2">
    <source>
        <dbReference type="SAM" id="MobiDB-lite"/>
    </source>
</evidence>
<feature type="domain" description="MTTase N-terminal" evidence="3">
    <location>
        <begin position="158"/>
        <end position="218"/>
    </location>
</feature>
<organism evidence="4 5">
    <name type="scientific">Chiloscyllium punctatum</name>
    <name type="common">Brownbanded bambooshark</name>
    <name type="synonym">Hemiscyllium punctatum</name>
    <dbReference type="NCBI Taxonomy" id="137246"/>
    <lineage>
        <taxon>Eukaryota</taxon>
        <taxon>Metazoa</taxon>
        <taxon>Chordata</taxon>
        <taxon>Craniata</taxon>
        <taxon>Vertebrata</taxon>
        <taxon>Chondrichthyes</taxon>
        <taxon>Elasmobranchii</taxon>
        <taxon>Galeomorphii</taxon>
        <taxon>Galeoidea</taxon>
        <taxon>Orectolobiformes</taxon>
        <taxon>Hemiscylliidae</taxon>
        <taxon>Chiloscyllium</taxon>
    </lineage>
</organism>
<dbReference type="GO" id="GO:0005783">
    <property type="term" value="C:endoplasmic reticulum"/>
    <property type="evidence" value="ECO:0007669"/>
    <property type="project" value="TreeGrafter"/>
</dbReference>
<dbReference type="PANTHER" id="PTHR11918:SF45">
    <property type="entry name" value="THREONYLCARBAMOYLADENOSINE TRNA METHYLTHIOTRANSFERASE"/>
    <property type="match status" value="1"/>
</dbReference>
<comment type="caution">
    <text evidence="4">The sequence shown here is derived from an EMBL/GenBank/DDBJ whole genome shotgun (WGS) entry which is preliminary data.</text>
</comment>
<dbReference type="GO" id="GO:0051539">
    <property type="term" value="F:4 iron, 4 sulfur cluster binding"/>
    <property type="evidence" value="ECO:0007669"/>
    <property type="project" value="UniProtKB-KW"/>
</dbReference>
<evidence type="ECO:0000259" key="3">
    <source>
        <dbReference type="PROSITE" id="PS51449"/>
    </source>
</evidence>
<dbReference type="EMBL" id="BEZZ01000621">
    <property type="protein sequence ID" value="GCC34662.1"/>
    <property type="molecule type" value="Genomic_DNA"/>
</dbReference>
<dbReference type="InterPro" id="IPR013848">
    <property type="entry name" value="Methylthiotransferase_N"/>
</dbReference>
<dbReference type="STRING" id="137246.A0A401SW82"/>
<dbReference type="GO" id="GO:0035598">
    <property type="term" value="F:tRNA (N(6)-L-threonylcarbamoyladenosine(37)-C(2))-methylthiotransferase activity"/>
    <property type="evidence" value="ECO:0007669"/>
    <property type="project" value="TreeGrafter"/>
</dbReference>
<feature type="region of interest" description="Disordered" evidence="2">
    <location>
        <begin position="115"/>
        <end position="148"/>
    </location>
</feature>
<protein>
    <recommendedName>
        <fullName evidence="3">MTTase N-terminal domain-containing protein</fullName>
    </recommendedName>
</protein>